<gene>
    <name evidence="3" type="ORF">D3A95_00555</name>
</gene>
<dbReference type="SUPFAM" id="SSF50037">
    <property type="entry name" value="C-terminal domain of transcriptional repressors"/>
    <property type="match status" value="2"/>
</dbReference>
<keyword evidence="1" id="KW-0408">Iron</keyword>
<dbReference type="SMART" id="SM00899">
    <property type="entry name" value="FeoA"/>
    <property type="match status" value="2"/>
</dbReference>
<dbReference type="EMBL" id="CP032152">
    <property type="protein sequence ID" value="AXY67207.2"/>
    <property type="molecule type" value="Genomic_DNA"/>
</dbReference>
<keyword evidence="4" id="KW-1185">Reference proteome</keyword>
<dbReference type="Pfam" id="PF04023">
    <property type="entry name" value="FeoA"/>
    <property type="match status" value="2"/>
</dbReference>
<sequence length="154" mass="16822">MSNLISLAEAKVGDRYTIAQLTCNNTQQLLGMGLRPGAVITVLDRSDRGAVIVALDSQRFCINHELAQNILLKALELPVINLRTAPVGTRLRIIGYAPTAPSYKRKLLAMGLTPGTEVEVIRHAPLGDPTDIKVRGFHLTLRKDEADALKVYPL</sequence>
<dbReference type="Gene3D" id="2.30.30.90">
    <property type="match status" value="2"/>
</dbReference>
<feature type="domain" description="Ferrous iron transporter FeoA-like" evidence="2">
    <location>
        <begin position="80"/>
        <end position="153"/>
    </location>
</feature>
<name>A0A3B7M9B1_9CYAN</name>
<evidence type="ECO:0000259" key="2">
    <source>
        <dbReference type="SMART" id="SM00899"/>
    </source>
</evidence>
<dbReference type="KEGG" id="tsq:D3A95_00555"/>
<reference evidence="4" key="1">
    <citation type="submission" date="2018-09" db="EMBL/GenBank/DDBJ databases">
        <title>Complete genome sequence of thermophilic cyanobacteria strain Thermosynechococcus elongatus PKUAC-SCTE542.</title>
        <authorList>
            <person name="Liang Y."/>
            <person name="Tang J."/>
            <person name="Daroch M."/>
        </authorList>
    </citation>
    <scope>NUCLEOTIDE SEQUENCE [LARGE SCALE GENOMIC DNA]</scope>
    <source>
        <strain evidence="4">E542</strain>
    </source>
</reference>
<accession>A0A3B7M9B1</accession>
<dbReference type="InterPro" id="IPR008988">
    <property type="entry name" value="Transcriptional_repressor_C"/>
</dbReference>
<protein>
    <submittedName>
        <fullName evidence="3">Ferrous iron transport protein A</fullName>
    </submittedName>
</protein>
<dbReference type="AlphaFoldDB" id="A0A3B7M9B1"/>
<dbReference type="RefSeq" id="WP_181495465.1">
    <property type="nucleotide sequence ID" value="NZ_CP032152.1"/>
</dbReference>
<dbReference type="InterPro" id="IPR038157">
    <property type="entry name" value="FeoA_core_dom"/>
</dbReference>
<evidence type="ECO:0000313" key="3">
    <source>
        <dbReference type="EMBL" id="AXY67207.2"/>
    </source>
</evidence>
<dbReference type="InterPro" id="IPR007167">
    <property type="entry name" value="Fe-transptr_FeoA-like"/>
</dbReference>
<dbReference type="GO" id="GO:0046914">
    <property type="term" value="F:transition metal ion binding"/>
    <property type="evidence" value="ECO:0007669"/>
    <property type="project" value="InterPro"/>
</dbReference>
<dbReference type="Proteomes" id="UP000261812">
    <property type="component" value="Chromosome"/>
</dbReference>
<evidence type="ECO:0000313" key="4">
    <source>
        <dbReference type="Proteomes" id="UP000261812"/>
    </source>
</evidence>
<organism evidence="3 4">
    <name type="scientific">Thermosynechococcus sichuanensis E542</name>
    <dbReference type="NCBI Taxonomy" id="2016101"/>
    <lineage>
        <taxon>Bacteria</taxon>
        <taxon>Bacillati</taxon>
        <taxon>Cyanobacteriota</taxon>
        <taxon>Cyanophyceae</taxon>
        <taxon>Acaryochloridales</taxon>
        <taxon>Thermosynechococcaceae</taxon>
        <taxon>Thermosynechococcus</taxon>
        <taxon>Thermosynechococcus sichuanensis</taxon>
    </lineage>
</organism>
<dbReference type="InterPro" id="IPR052713">
    <property type="entry name" value="FeoA"/>
</dbReference>
<proteinExistence type="predicted"/>
<dbReference type="PANTHER" id="PTHR42954">
    <property type="entry name" value="FE(2+) TRANSPORT PROTEIN A"/>
    <property type="match status" value="1"/>
</dbReference>
<feature type="domain" description="Ferrous iron transporter FeoA-like" evidence="2">
    <location>
        <begin position="5"/>
        <end position="74"/>
    </location>
</feature>
<evidence type="ECO:0000256" key="1">
    <source>
        <dbReference type="ARBA" id="ARBA00023004"/>
    </source>
</evidence>
<dbReference type="PANTHER" id="PTHR42954:SF2">
    <property type="entry name" value="FE(2+) TRANSPORT PROTEIN A"/>
    <property type="match status" value="1"/>
</dbReference>